<feature type="signal peptide" evidence="2">
    <location>
        <begin position="1"/>
        <end position="19"/>
    </location>
</feature>
<dbReference type="GO" id="GO:0030514">
    <property type="term" value="P:negative regulation of BMP signaling pathway"/>
    <property type="evidence" value="ECO:0007669"/>
    <property type="project" value="TreeGrafter"/>
</dbReference>
<dbReference type="Gene3D" id="2.10.70.10">
    <property type="entry name" value="Complement Module, domain 1"/>
    <property type="match status" value="3"/>
</dbReference>
<accession>A0AAV2HIE6</accession>
<sequence>MSAKMCLVVLLVGLAVCSGAIIPSSTVASIANATTTTTKPPPTTTTKATTTTRPPTTTTKPSTTTTRPPTTTTKATTTTTKATTTTKKATTTTKKATTTTTKATTTTRPPTTTTKAPTTTTRPTPTTTTTPPTTTTPEIPTSTVPNVCTYNGKTYAINEQFSPDPCSFCWCMEGGEHMCAMMSCMYCEYGNSVYVPGQCCPVCQTTPFQPPSTTPGYCEYEGKQYSVGESFSPDPCAYCYCAEGGREPQCAYADCFPCEGEVVQEPGQCCPYCIPFTPRTPEKPTYCVENGKTYQVGESFNPNPCAYCYCAEGGEVQCAYAGCPSCPGDTVDVPGQCCPKCYPREIIPEPVQ</sequence>
<dbReference type="InterPro" id="IPR001007">
    <property type="entry name" value="VWF_dom"/>
</dbReference>
<dbReference type="InterPro" id="IPR042979">
    <property type="entry name" value="VWC2/VWC2L"/>
</dbReference>
<feature type="domain" description="VWFC" evidence="3">
    <location>
        <begin position="285"/>
        <end position="342"/>
    </location>
</feature>
<keyword evidence="2" id="KW-0732">Signal</keyword>
<comment type="caution">
    <text evidence="4">The sequence shown here is derived from an EMBL/GenBank/DDBJ whole genome shotgun (WGS) entry which is preliminary data.</text>
</comment>
<name>A0AAV2HIE6_LYMST</name>
<feature type="domain" description="VWFC" evidence="3">
    <location>
        <begin position="146"/>
        <end position="204"/>
    </location>
</feature>
<gene>
    <name evidence="4" type="ORF">GSLYS_00005896001</name>
</gene>
<evidence type="ECO:0000313" key="4">
    <source>
        <dbReference type="EMBL" id="CAL1531801.1"/>
    </source>
</evidence>
<dbReference type="PROSITE" id="PS01208">
    <property type="entry name" value="VWFC_1"/>
    <property type="match status" value="3"/>
</dbReference>
<dbReference type="PROSITE" id="PS50184">
    <property type="entry name" value="VWFC_2"/>
    <property type="match status" value="3"/>
</dbReference>
<organism evidence="4 5">
    <name type="scientific">Lymnaea stagnalis</name>
    <name type="common">Great pond snail</name>
    <name type="synonym">Helix stagnalis</name>
    <dbReference type="NCBI Taxonomy" id="6523"/>
    <lineage>
        <taxon>Eukaryota</taxon>
        <taxon>Metazoa</taxon>
        <taxon>Spiralia</taxon>
        <taxon>Lophotrochozoa</taxon>
        <taxon>Mollusca</taxon>
        <taxon>Gastropoda</taxon>
        <taxon>Heterobranchia</taxon>
        <taxon>Euthyneura</taxon>
        <taxon>Panpulmonata</taxon>
        <taxon>Hygrophila</taxon>
        <taxon>Lymnaeoidea</taxon>
        <taxon>Lymnaeidae</taxon>
        <taxon>Lymnaea</taxon>
    </lineage>
</organism>
<reference evidence="4 5" key="1">
    <citation type="submission" date="2024-04" db="EMBL/GenBank/DDBJ databases">
        <authorList>
            <consortium name="Genoscope - CEA"/>
            <person name="William W."/>
        </authorList>
    </citation>
    <scope>NUCLEOTIDE SEQUENCE [LARGE SCALE GENOMIC DNA]</scope>
</reference>
<keyword evidence="5" id="KW-1185">Reference proteome</keyword>
<dbReference type="PANTHER" id="PTHR46252:SF3">
    <property type="entry name" value="KIELIN_CHORDIN-LIKE PROTEIN"/>
    <property type="match status" value="1"/>
</dbReference>
<evidence type="ECO:0000259" key="3">
    <source>
        <dbReference type="PROSITE" id="PS50184"/>
    </source>
</evidence>
<proteinExistence type="predicted"/>
<feature type="chain" id="PRO_5043460981" description="VWFC domain-containing protein" evidence="2">
    <location>
        <begin position="20"/>
        <end position="352"/>
    </location>
</feature>
<dbReference type="AlphaFoldDB" id="A0AAV2HIE6"/>
<dbReference type="EMBL" id="CAXITT010000098">
    <property type="protein sequence ID" value="CAL1531801.1"/>
    <property type="molecule type" value="Genomic_DNA"/>
</dbReference>
<dbReference type="Proteomes" id="UP001497497">
    <property type="component" value="Unassembled WGS sequence"/>
</dbReference>
<dbReference type="GO" id="GO:0032281">
    <property type="term" value="C:AMPA glutamate receptor complex"/>
    <property type="evidence" value="ECO:0007669"/>
    <property type="project" value="TreeGrafter"/>
</dbReference>
<feature type="domain" description="VWFC" evidence="3">
    <location>
        <begin position="216"/>
        <end position="274"/>
    </location>
</feature>
<feature type="region of interest" description="Disordered" evidence="1">
    <location>
        <begin position="33"/>
        <end position="140"/>
    </location>
</feature>
<evidence type="ECO:0000313" key="5">
    <source>
        <dbReference type="Proteomes" id="UP001497497"/>
    </source>
</evidence>
<dbReference type="PANTHER" id="PTHR46252">
    <property type="entry name" value="BRORIN FAMILY MEMBER"/>
    <property type="match status" value="1"/>
</dbReference>
<evidence type="ECO:0000256" key="1">
    <source>
        <dbReference type="SAM" id="MobiDB-lite"/>
    </source>
</evidence>
<protein>
    <recommendedName>
        <fullName evidence="3">VWFC domain-containing protein</fullName>
    </recommendedName>
</protein>
<dbReference type="SMART" id="SM00214">
    <property type="entry name" value="VWC"/>
    <property type="match status" value="3"/>
</dbReference>
<dbReference type="SUPFAM" id="SSF57603">
    <property type="entry name" value="FnI-like domain"/>
    <property type="match status" value="3"/>
</dbReference>
<dbReference type="GO" id="GO:0045202">
    <property type="term" value="C:synapse"/>
    <property type="evidence" value="ECO:0007669"/>
    <property type="project" value="UniProtKB-SubCell"/>
</dbReference>
<dbReference type="GO" id="GO:0005615">
    <property type="term" value="C:extracellular space"/>
    <property type="evidence" value="ECO:0007669"/>
    <property type="project" value="TreeGrafter"/>
</dbReference>
<feature type="compositionally biased region" description="Low complexity" evidence="1">
    <location>
        <begin position="33"/>
        <end position="137"/>
    </location>
</feature>
<dbReference type="Pfam" id="PF23334">
    <property type="entry name" value="VWC2L_2nd"/>
    <property type="match status" value="3"/>
</dbReference>
<evidence type="ECO:0000256" key="2">
    <source>
        <dbReference type="SAM" id="SignalP"/>
    </source>
</evidence>